<feature type="transmembrane region" description="Helical" evidence="16">
    <location>
        <begin position="121"/>
        <end position="140"/>
    </location>
</feature>
<keyword evidence="10 18" id="KW-0418">Kinase</keyword>
<feature type="domain" description="Histidine kinase" evidence="17">
    <location>
        <begin position="221"/>
        <end position="385"/>
    </location>
</feature>
<evidence type="ECO:0000256" key="4">
    <source>
        <dbReference type="ARBA" id="ARBA00012438"/>
    </source>
</evidence>
<dbReference type="GO" id="GO:0051539">
    <property type="term" value="F:4 iron, 4 sulfur cluster binding"/>
    <property type="evidence" value="ECO:0007669"/>
    <property type="project" value="UniProtKB-KW"/>
</dbReference>
<dbReference type="InterPro" id="IPR036890">
    <property type="entry name" value="HATPase_C_sf"/>
</dbReference>
<dbReference type="Gene3D" id="3.30.565.10">
    <property type="entry name" value="Histidine kinase-like ATPase, C-terminal domain"/>
    <property type="match status" value="1"/>
</dbReference>
<keyword evidence="11" id="KW-0408">Iron</keyword>
<evidence type="ECO:0000256" key="1">
    <source>
        <dbReference type="ARBA" id="ARBA00000085"/>
    </source>
</evidence>
<keyword evidence="13" id="KW-0411">Iron-sulfur</keyword>
<keyword evidence="8" id="KW-0808">Transferase</keyword>
<evidence type="ECO:0000256" key="13">
    <source>
        <dbReference type="ARBA" id="ARBA00023014"/>
    </source>
</evidence>
<keyword evidence="12" id="KW-0902">Two-component regulatory system</keyword>
<dbReference type="RefSeq" id="WP_058438931.1">
    <property type="nucleotide sequence ID" value="NZ_KQ758903.1"/>
</dbReference>
<keyword evidence="7" id="KW-0963">Cytoplasm</keyword>
<dbReference type="GO" id="GO:0005737">
    <property type="term" value="C:cytoplasm"/>
    <property type="evidence" value="ECO:0007669"/>
    <property type="project" value="UniProtKB-SubCell"/>
</dbReference>
<keyword evidence="19" id="KW-1185">Reference proteome</keyword>
<evidence type="ECO:0000256" key="3">
    <source>
        <dbReference type="ARBA" id="ARBA00004496"/>
    </source>
</evidence>
<evidence type="ECO:0000256" key="16">
    <source>
        <dbReference type="SAM" id="Phobius"/>
    </source>
</evidence>
<evidence type="ECO:0000256" key="2">
    <source>
        <dbReference type="ARBA" id="ARBA00001966"/>
    </source>
</evidence>
<keyword evidence="9" id="KW-0479">Metal-binding</keyword>
<dbReference type="PANTHER" id="PTHR24421">
    <property type="entry name" value="NITRATE/NITRITE SENSOR PROTEIN NARX-RELATED"/>
    <property type="match status" value="1"/>
</dbReference>
<dbReference type="SUPFAM" id="SSF55874">
    <property type="entry name" value="ATPase domain of HSP90 chaperone/DNA topoisomerase II/histidine kinase"/>
    <property type="match status" value="1"/>
</dbReference>
<comment type="cofactor">
    <cofactor evidence="2">
        <name>[4Fe-4S] cluster</name>
        <dbReference type="ChEBI" id="CHEBI:49883"/>
    </cofactor>
</comment>
<dbReference type="Proteomes" id="UP000053947">
    <property type="component" value="Unassembled WGS sequence"/>
</dbReference>
<dbReference type="Pfam" id="PF02518">
    <property type="entry name" value="HATPase_c"/>
    <property type="match status" value="1"/>
</dbReference>
<dbReference type="Pfam" id="PF07730">
    <property type="entry name" value="HisKA_3"/>
    <property type="match status" value="1"/>
</dbReference>
<evidence type="ECO:0000313" key="19">
    <source>
        <dbReference type="Proteomes" id="UP000053947"/>
    </source>
</evidence>
<dbReference type="SMART" id="SM00387">
    <property type="entry name" value="HATPase_c"/>
    <property type="match status" value="1"/>
</dbReference>
<dbReference type="InterPro" id="IPR003594">
    <property type="entry name" value="HATPase_dom"/>
</dbReference>
<dbReference type="GO" id="GO:0000155">
    <property type="term" value="F:phosphorelay sensor kinase activity"/>
    <property type="evidence" value="ECO:0007669"/>
    <property type="project" value="InterPro"/>
</dbReference>
<dbReference type="OrthoDB" id="144293at2"/>
<evidence type="ECO:0000256" key="8">
    <source>
        <dbReference type="ARBA" id="ARBA00022679"/>
    </source>
</evidence>
<evidence type="ECO:0000256" key="6">
    <source>
        <dbReference type="ARBA" id="ARBA00022485"/>
    </source>
</evidence>
<sequence>MEASSPVLQARRFGGRLRLYLGVYRALALAVAVSQLAVNGESLPVAAGILIPTATGYTLLKFLIPVSPRSNMLGQVILALDLIVCAVLVWLTGGINSPFLLYTLSPVLSASFFYDSHMTAMVGIASTLNVLLVQLANPFYEFSPGPLELGYYLIYIVAVALSASLPYLVNINLHQRLRGEFIAEERGRLSREIHDGTVQTLSALKWQGQVIERELKRRGIEMPEVGKLLNLVDEARVEALESLELLRRYTGCGQLVSHLKNYLHHLKQDSGIDYHIDLPGEEPSLPPYTELQLLRICQEAVTNIRKHAAASTISLAMTQSNGHLLITIADDGRGFDVDSQSRAAGPQGHGLSVMKERAEATGGSMTIISAPGQGTAVKIDVPIGRR</sequence>
<evidence type="ECO:0000256" key="5">
    <source>
        <dbReference type="ARBA" id="ARBA00017322"/>
    </source>
</evidence>
<dbReference type="InterPro" id="IPR050482">
    <property type="entry name" value="Sensor_HK_TwoCompSys"/>
</dbReference>
<keyword evidence="16" id="KW-0472">Membrane</keyword>
<evidence type="ECO:0000256" key="15">
    <source>
        <dbReference type="ARBA" id="ARBA00030800"/>
    </source>
</evidence>
<proteinExistence type="predicted"/>
<gene>
    <name evidence="18" type="ORF">DEALK_08130</name>
</gene>
<dbReference type="EC" id="2.7.13.3" evidence="4"/>
<feature type="transmembrane region" description="Helical" evidence="16">
    <location>
        <begin position="72"/>
        <end position="91"/>
    </location>
</feature>
<dbReference type="EMBL" id="LFDV01000002">
    <property type="protein sequence ID" value="KTB47968.1"/>
    <property type="molecule type" value="Genomic_DNA"/>
</dbReference>
<keyword evidence="16" id="KW-1133">Transmembrane helix</keyword>
<dbReference type="InterPro" id="IPR005467">
    <property type="entry name" value="His_kinase_dom"/>
</dbReference>
<evidence type="ECO:0000256" key="9">
    <source>
        <dbReference type="ARBA" id="ARBA00022723"/>
    </source>
</evidence>
<evidence type="ECO:0000256" key="10">
    <source>
        <dbReference type="ARBA" id="ARBA00022777"/>
    </source>
</evidence>
<evidence type="ECO:0000259" key="17">
    <source>
        <dbReference type="PROSITE" id="PS50109"/>
    </source>
</evidence>
<comment type="subcellular location">
    <subcellularLocation>
        <location evidence="3">Cytoplasm</location>
    </subcellularLocation>
</comment>
<feature type="transmembrane region" description="Helical" evidence="16">
    <location>
        <begin position="152"/>
        <end position="169"/>
    </location>
</feature>
<dbReference type="InterPro" id="IPR011712">
    <property type="entry name" value="Sig_transdc_His_kin_sub3_dim/P"/>
</dbReference>
<organism evidence="18 19">
    <name type="scientific">Dehalogenimonas alkenigignens</name>
    <dbReference type="NCBI Taxonomy" id="1217799"/>
    <lineage>
        <taxon>Bacteria</taxon>
        <taxon>Bacillati</taxon>
        <taxon>Chloroflexota</taxon>
        <taxon>Dehalococcoidia</taxon>
        <taxon>Dehalococcoidales</taxon>
        <taxon>Dehalococcoidaceae</taxon>
        <taxon>Dehalogenimonas</taxon>
    </lineage>
</organism>
<feature type="transmembrane region" description="Helical" evidence="16">
    <location>
        <begin position="19"/>
        <end position="37"/>
    </location>
</feature>
<dbReference type="Gene3D" id="1.20.5.1930">
    <property type="match status" value="1"/>
</dbReference>
<name>A0A0W0GHD0_9CHLR</name>
<dbReference type="GO" id="GO:0016020">
    <property type="term" value="C:membrane"/>
    <property type="evidence" value="ECO:0007669"/>
    <property type="project" value="InterPro"/>
</dbReference>
<feature type="transmembrane region" description="Helical" evidence="16">
    <location>
        <begin position="43"/>
        <end position="60"/>
    </location>
</feature>
<dbReference type="AlphaFoldDB" id="A0A0W0GHD0"/>
<dbReference type="PRINTS" id="PR00344">
    <property type="entry name" value="BCTRLSENSOR"/>
</dbReference>
<evidence type="ECO:0000256" key="7">
    <source>
        <dbReference type="ARBA" id="ARBA00022490"/>
    </source>
</evidence>
<dbReference type="InterPro" id="IPR004358">
    <property type="entry name" value="Sig_transdc_His_kin-like_C"/>
</dbReference>
<dbReference type="PROSITE" id="PS50109">
    <property type="entry name" value="HIS_KIN"/>
    <property type="match status" value="1"/>
</dbReference>
<dbReference type="CDD" id="cd16917">
    <property type="entry name" value="HATPase_UhpB-NarQ-NarX-like"/>
    <property type="match status" value="1"/>
</dbReference>
<dbReference type="STRING" id="1217799.DEALK_08130"/>
<evidence type="ECO:0000256" key="12">
    <source>
        <dbReference type="ARBA" id="ARBA00023012"/>
    </source>
</evidence>
<comment type="catalytic activity">
    <reaction evidence="1">
        <text>ATP + protein L-histidine = ADP + protein N-phospho-L-histidine.</text>
        <dbReference type="EC" id="2.7.13.3"/>
    </reaction>
</comment>
<reference evidence="18 19" key="1">
    <citation type="submission" date="2015-06" db="EMBL/GenBank/DDBJ databases">
        <title>Genome sequence of the organohalide-respiring Dehalogenimonas alkenigignens type strain (IP3-3T).</title>
        <authorList>
            <person name="Key T.A."/>
            <person name="Richmond D.P."/>
            <person name="Bowman K.S."/>
            <person name="Cho Y.-J."/>
            <person name="Chun J."/>
            <person name="da Costa M.S."/>
            <person name="Rainey F.A."/>
            <person name="Moe W.M."/>
        </authorList>
    </citation>
    <scope>NUCLEOTIDE SEQUENCE [LARGE SCALE GENOMIC DNA]</scope>
    <source>
        <strain evidence="18 19">IP3-3</strain>
    </source>
</reference>
<keyword evidence="6" id="KW-0004">4Fe-4S</keyword>
<keyword evidence="16" id="KW-0812">Transmembrane</keyword>
<comment type="function">
    <text evidence="14">Member of the two-component regulatory system NreB/NreC involved in the control of dissimilatory nitrate/nitrite reduction in response to oxygen. NreB functions as a direct oxygen sensor histidine kinase which is autophosphorylated, in the absence of oxygen, probably at the conserved histidine residue, and transfers its phosphate group probably to a conserved aspartate residue of NreC. NreB/NreC activates the expression of the nitrate (narGHJI) and nitrite (nir) reductase operons, as well as the putative nitrate transporter gene narT.</text>
</comment>
<comment type="caution">
    <text evidence="18">The sequence shown here is derived from an EMBL/GenBank/DDBJ whole genome shotgun (WGS) entry which is preliminary data.</text>
</comment>
<evidence type="ECO:0000256" key="14">
    <source>
        <dbReference type="ARBA" id="ARBA00024827"/>
    </source>
</evidence>
<evidence type="ECO:0000256" key="11">
    <source>
        <dbReference type="ARBA" id="ARBA00023004"/>
    </source>
</evidence>
<dbReference type="GO" id="GO:0046983">
    <property type="term" value="F:protein dimerization activity"/>
    <property type="evidence" value="ECO:0007669"/>
    <property type="project" value="InterPro"/>
</dbReference>
<evidence type="ECO:0000313" key="18">
    <source>
        <dbReference type="EMBL" id="KTB47968.1"/>
    </source>
</evidence>
<dbReference type="GO" id="GO:0046872">
    <property type="term" value="F:metal ion binding"/>
    <property type="evidence" value="ECO:0007669"/>
    <property type="project" value="UniProtKB-KW"/>
</dbReference>
<accession>A0A0W0GHD0</accession>
<protein>
    <recommendedName>
        <fullName evidence="5">Oxygen sensor histidine kinase NreB</fullName>
        <ecNumber evidence="4">2.7.13.3</ecNumber>
    </recommendedName>
    <alternativeName>
        <fullName evidence="15">Nitrogen regulation protein B</fullName>
    </alternativeName>
</protein>